<evidence type="ECO:0000256" key="11">
    <source>
        <dbReference type="ARBA" id="ARBA00023180"/>
    </source>
</evidence>
<evidence type="ECO:0000256" key="9">
    <source>
        <dbReference type="ARBA" id="ARBA00023136"/>
    </source>
</evidence>
<evidence type="ECO:0000256" key="5">
    <source>
        <dbReference type="ARBA" id="ARBA00022729"/>
    </source>
</evidence>
<keyword evidence="4 20" id="KW-0812">Transmembrane</keyword>
<keyword evidence="18" id="KW-1015">Disulfide bond</keyword>
<organism evidence="23 24">
    <name type="scientific">Plutella xylostella</name>
    <name type="common">Diamondback moth</name>
    <name type="synonym">Plutella maculipennis</name>
    <dbReference type="NCBI Taxonomy" id="51655"/>
    <lineage>
        <taxon>Eukaryota</taxon>
        <taxon>Metazoa</taxon>
        <taxon>Ecdysozoa</taxon>
        <taxon>Arthropoda</taxon>
        <taxon>Hexapoda</taxon>
        <taxon>Insecta</taxon>
        <taxon>Pterygota</taxon>
        <taxon>Neoptera</taxon>
        <taxon>Endopterygota</taxon>
        <taxon>Lepidoptera</taxon>
        <taxon>Glossata</taxon>
        <taxon>Ditrysia</taxon>
        <taxon>Yponomeutoidea</taxon>
        <taxon>Plutellidae</taxon>
        <taxon>Plutella</taxon>
    </lineage>
</organism>
<dbReference type="InterPro" id="IPR019594">
    <property type="entry name" value="Glu/Gly-bd"/>
</dbReference>
<feature type="binding site" evidence="16">
    <location>
        <position position="425"/>
    </location>
    <ligand>
        <name>L-glutamate</name>
        <dbReference type="ChEBI" id="CHEBI:29985"/>
    </ligand>
</feature>
<feature type="domain" description="Ionotropic glutamate receptor C-terminal" evidence="21">
    <location>
        <begin position="330"/>
        <end position="705"/>
    </location>
</feature>
<keyword evidence="10" id="KW-0675">Receptor</keyword>
<dbReference type="InterPro" id="IPR001828">
    <property type="entry name" value="ANF_lig-bd_rcpt"/>
</dbReference>
<dbReference type="GO" id="GO:0015276">
    <property type="term" value="F:ligand-gated monoatomic ion channel activity"/>
    <property type="evidence" value="ECO:0007669"/>
    <property type="project" value="InterPro"/>
</dbReference>
<dbReference type="Gene3D" id="1.10.287.70">
    <property type="match status" value="1"/>
</dbReference>
<feature type="binding site" evidence="16">
    <location>
        <position position="642"/>
    </location>
    <ligand>
        <name>L-glutamate</name>
        <dbReference type="ChEBI" id="CHEBI:29985"/>
    </ligand>
</feature>
<evidence type="ECO:0000259" key="22">
    <source>
        <dbReference type="SMART" id="SM00918"/>
    </source>
</evidence>
<accession>A0A8S4FXD5</accession>
<dbReference type="EMBL" id="CAJHNJ030000059">
    <property type="protein sequence ID" value="CAG9133255.1"/>
    <property type="molecule type" value="Genomic_DNA"/>
</dbReference>
<dbReference type="InterPro" id="IPR028082">
    <property type="entry name" value="Peripla_BP_I"/>
</dbReference>
<keyword evidence="3" id="KW-1003">Cell membrane</keyword>
<gene>
    <name evidence="23" type="ORF">PLXY2_LOCUS11510</name>
</gene>
<keyword evidence="14" id="KW-0407">Ion channel</keyword>
<feature type="binding site" evidence="16">
    <location>
        <position position="592"/>
    </location>
    <ligand>
        <name>L-glutamate</name>
        <dbReference type="ChEBI" id="CHEBI:29985"/>
    </ligand>
</feature>
<evidence type="ECO:0000256" key="18">
    <source>
        <dbReference type="PIRSR" id="PIRSR601508-3"/>
    </source>
</evidence>
<dbReference type="SUPFAM" id="SSF53850">
    <property type="entry name" value="Periplasmic binding protein-like II"/>
    <property type="match status" value="1"/>
</dbReference>
<evidence type="ECO:0000256" key="8">
    <source>
        <dbReference type="ARBA" id="ARBA00023065"/>
    </source>
</evidence>
<feature type="transmembrane region" description="Helical" evidence="20">
    <location>
        <begin position="507"/>
        <end position="529"/>
    </location>
</feature>
<evidence type="ECO:0000256" key="14">
    <source>
        <dbReference type="ARBA" id="ARBA00023303"/>
    </source>
</evidence>
<dbReference type="FunFam" id="3.40.190.10:FF:000060">
    <property type="entry name" value="Glutamate receptor ionotropic, kainate 1"/>
    <property type="match status" value="1"/>
</dbReference>
<keyword evidence="13" id="KW-1071">Ligand-gated ion channel</keyword>
<comment type="similarity">
    <text evidence="1">Belongs to the glutamate-gated ion channel (TC 1.A.10.1) family.</text>
</comment>
<dbReference type="Gene3D" id="3.40.50.2300">
    <property type="match status" value="2"/>
</dbReference>
<dbReference type="InterPro" id="IPR001320">
    <property type="entry name" value="Iontro_rcpt_C"/>
</dbReference>
<evidence type="ECO:0000256" key="1">
    <source>
        <dbReference type="ARBA" id="ARBA00008685"/>
    </source>
</evidence>
<feature type="transmembrane region" description="Helical" evidence="20">
    <location>
        <begin position="541"/>
        <end position="561"/>
    </location>
</feature>
<name>A0A8S4FXD5_PLUXY</name>
<dbReference type="Pfam" id="PF10613">
    <property type="entry name" value="Lig_chan-Glu_bd"/>
    <property type="match status" value="1"/>
</dbReference>
<feature type="binding site" evidence="16">
    <location>
        <position position="420"/>
    </location>
    <ligand>
        <name>L-glutamate</name>
        <dbReference type="ChEBI" id="CHEBI:29985"/>
    </ligand>
</feature>
<keyword evidence="11" id="KW-0325">Glycoprotein</keyword>
<dbReference type="SMART" id="SM00079">
    <property type="entry name" value="PBPe"/>
    <property type="match status" value="1"/>
</dbReference>
<dbReference type="Pfam" id="PF01094">
    <property type="entry name" value="ANF_receptor"/>
    <property type="match status" value="1"/>
</dbReference>
<evidence type="ECO:0000256" key="10">
    <source>
        <dbReference type="ARBA" id="ARBA00023170"/>
    </source>
</evidence>
<evidence type="ECO:0000256" key="13">
    <source>
        <dbReference type="ARBA" id="ARBA00023286"/>
    </source>
</evidence>
<dbReference type="InterPro" id="IPR015683">
    <property type="entry name" value="Ionotropic_Glu_rcpt"/>
</dbReference>
<evidence type="ECO:0000256" key="16">
    <source>
        <dbReference type="PIRSR" id="PIRSR601508-1"/>
    </source>
</evidence>
<dbReference type="SMART" id="SM00918">
    <property type="entry name" value="Lig_chan-Glu_bd"/>
    <property type="match status" value="1"/>
</dbReference>
<feature type="region of interest" description="Disordered" evidence="19">
    <location>
        <begin position="786"/>
        <end position="805"/>
    </location>
</feature>
<dbReference type="SUPFAM" id="SSF53822">
    <property type="entry name" value="Periplasmic binding protein-like I"/>
    <property type="match status" value="1"/>
</dbReference>
<keyword evidence="12" id="KW-0628">Postsynaptic cell membrane</keyword>
<keyword evidence="8" id="KW-0406">Ion transport</keyword>
<dbReference type="PRINTS" id="PR00177">
    <property type="entry name" value="NMDARECEPTOR"/>
</dbReference>
<evidence type="ECO:0000259" key="21">
    <source>
        <dbReference type="SMART" id="SM00079"/>
    </source>
</evidence>
<keyword evidence="6 20" id="KW-1133">Transmembrane helix</keyword>
<evidence type="ECO:0000256" key="2">
    <source>
        <dbReference type="ARBA" id="ARBA00022448"/>
    </source>
</evidence>
<comment type="caution">
    <text evidence="23">The sequence shown here is derived from an EMBL/GenBank/DDBJ whole genome shotgun (WGS) entry which is preliminary data.</text>
</comment>
<keyword evidence="7" id="KW-0770">Synapse</keyword>
<keyword evidence="9 20" id="KW-0472">Membrane</keyword>
<dbReference type="Proteomes" id="UP000653454">
    <property type="component" value="Unassembled WGS sequence"/>
</dbReference>
<dbReference type="GO" id="GO:0038023">
    <property type="term" value="F:signaling receptor activity"/>
    <property type="evidence" value="ECO:0007669"/>
    <property type="project" value="InterPro"/>
</dbReference>
<evidence type="ECO:0000256" key="3">
    <source>
        <dbReference type="ARBA" id="ARBA00022475"/>
    </source>
</evidence>
<dbReference type="Gene3D" id="3.40.190.10">
    <property type="entry name" value="Periplasmic binding protein-like II"/>
    <property type="match status" value="2"/>
</dbReference>
<evidence type="ECO:0000256" key="12">
    <source>
        <dbReference type="ARBA" id="ARBA00023257"/>
    </source>
</evidence>
<evidence type="ECO:0000256" key="17">
    <source>
        <dbReference type="PIRSR" id="PIRSR601508-2"/>
    </source>
</evidence>
<reference evidence="23" key="1">
    <citation type="submission" date="2020-11" db="EMBL/GenBank/DDBJ databases">
        <authorList>
            <person name="Whiteford S."/>
        </authorList>
    </citation>
    <scope>NUCLEOTIDE SEQUENCE</scope>
</reference>
<comment type="subcellular location">
    <subcellularLocation>
        <location evidence="15">Postsynaptic cell membrane</location>
        <topology evidence="15">Multi-pass membrane protein</topology>
    </subcellularLocation>
</comment>
<feature type="transmembrane region" description="Helical" evidence="20">
    <location>
        <begin position="730"/>
        <end position="752"/>
    </location>
</feature>
<evidence type="ECO:0000256" key="6">
    <source>
        <dbReference type="ARBA" id="ARBA00022989"/>
    </source>
</evidence>
<evidence type="ECO:0000256" key="15">
    <source>
        <dbReference type="ARBA" id="ARBA00034104"/>
    </source>
</evidence>
<sequence>MIKKIFKSRRTKVVHNDPLTSCQITHLSVGWEPPSSLAENPFTFQYHPSPELISKAFAALIRDVLEWDKFTILYEDDDSFIRLQEVINTWPPEHEPILYRRLDPKGDNRETFKYIFKVEHMSNHILDCHVDNVKKYFQEIIQVDNTTQYQSFILTALDAYMVDLAEIPELVANVSTLHLTIDDPDRWNDIKMDGHYMSLETALTADALNHLEASIRKMSDTDRDEYQRGPMKIEDPPSLCFMSSSEEYEREAWPPGERLRRALIATQAYGFTGEIEFDEEGKRRNFKIYYSKLDHDSKFQNAGFWNSTTDKITELNVVADRSTAQLPDSVIRVVSRVGSPYFMINETNSTHVYGYAVDLIDAIFAHINSNDKFNTYKYEFYRVEGDSYGNPVEGTKNKKWTGMIGDLIEHKAELGACDLTITAERARAVDFSVPFMSLGISMLFKEPDPEPANIFSFIQPLTLDVWLYLATTYIIVSFILLICARMSQDDWVNPHPCNQNPDSYENIWTLYNCMWLTMGSIMTQGCDILPRAASSRWITGTWWFFVLIFTASYTANMSMFLSNNRRSNDITNVKDLSEQNKISYGAGDNTSTYKFFQYSNDSVYAKIWSVMSTAKPTVFTKNNDEGKDRVLRSKGKYVFFMESTAIEYYTKRNCELKMVGSKLDSKDYGIAMPKRSYLKNKVDAAILHLQELGEMDNLKKKWWEDENIKCDDPSKTEDDSGSLQMKNTSGIFLVLGFGGFIGLIVAIIDFMLHANKIAVKEKITFVEAMSHEWKASLDPRVLHKAAGARSAAPSTRSSSRSRSRPARAVSVLSNIINFDDIY</sequence>
<feature type="compositionally biased region" description="Low complexity" evidence="19">
    <location>
        <begin position="786"/>
        <end position="798"/>
    </location>
</feature>
<keyword evidence="2" id="KW-0813">Transport</keyword>
<evidence type="ECO:0000313" key="23">
    <source>
        <dbReference type="EMBL" id="CAG9133255.1"/>
    </source>
</evidence>
<evidence type="ECO:0000256" key="7">
    <source>
        <dbReference type="ARBA" id="ARBA00023018"/>
    </source>
</evidence>
<dbReference type="GO" id="GO:0045211">
    <property type="term" value="C:postsynaptic membrane"/>
    <property type="evidence" value="ECO:0007669"/>
    <property type="project" value="UniProtKB-SubCell"/>
</dbReference>
<keyword evidence="24" id="KW-1185">Reference proteome</keyword>
<feature type="transmembrane region" description="Helical" evidence="20">
    <location>
        <begin position="465"/>
        <end position="487"/>
    </location>
</feature>
<protein>
    <submittedName>
        <fullName evidence="23">(diamondback moth) hypothetical protein</fullName>
    </submittedName>
</protein>
<evidence type="ECO:0000256" key="19">
    <source>
        <dbReference type="SAM" id="MobiDB-lite"/>
    </source>
</evidence>
<evidence type="ECO:0000256" key="20">
    <source>
        <dbReference type="SAM" id="Phobius"/>
    </source>
</evidence>
<keyword evidence="5" id="KW-0732">Signal</keyword>
<proteinExistence type="inferred from homology"/>
<evidence type="ECO:0000256" key="4">
    <source>
        <dbReference type="ARBA" id="ARBA00022692"/>
    </source>
</evidence>
<dbReference type="InterPro" id="IPR001508">
    <property type="entry name" value="Iono_Glu_rcpt_met"/>
</dbReference>
<feature type="domain" description="Ionotropic glutamate receptor L-glutamate and glycine-binding" evidence="22">
    <location>
        <begin position="340"/>
        <end position="409"/>
    </location>
</feature>
<dbReference type="SUPFAM" id="SSF81324">
    <property type="entry name" value="Voltage-gated potassium channels"/>
    <property type="match status" value="1"/>
</dbReference>
<dbReference type="AlphaFoldDB" id="A0A8S4FXD5"/>
<dbReference type="Pfam" id="PF00060">
    <property type="entry name" value="Lig_chan"/>
    <property type="match status" value="1"/>
</dbReference>
<dbReference type="PANTHER" id="PTHR18966">
    <property type="entry name" value="IONOTROPIC GLUTAMATE RECEPTOR"/>
    <property type="match status" value="1"/>
</dbReference>
<dbReference type="FunFam" id="1.10.287.70:FF:000105">
    <property type="entry name" value="Eye-enriched kainate receptor, isoform A"/>
    <property type="match status" value="1"/>
</dbReference>
<feature type="disulfide bond" evidence="18">
    <location>
        <begin position="654"/>
        <end position="710"/>
    </location>
</feature>
<evidence type="ECO:0000313" key="24">
    <source>
        <dbReference type="Proteomes" id="UP000653454"/>
    </source>
</evidence>
<feature type="site" description="Crucial to convey clamshell closure to channel opening" evidence="17">
    <location>
        <position position="570"/>
    </location>
</feature>
<feature type="binding site" evidence="16">
    <location>
        <position position="591"/>
    </location>
    <ligand>
        <name>L-glutamate</name>
        <dbReference type="ChEBI" id="CHEBI:29985"/>
    </ligand>
</feature>